<evidence type="ECO:0000256" key="2">
    <source>
        <dbReference type="ARBA" id="ARBA00021980"/>
    </source>
</evidence>
<accession>A0A097STK7</accession>
<protein>
    <recommendedName>
        <fullName evidence="2">Uridine phosphorylase</fullName>
        <ecNumber evidence="1">2.4.2.3</ecNumber>
    </recommendedName>
</protein>
<evidence type="ECO:0000313" key="8">
    <source>
        <dbReference type="Proteomes" id="UP000030066"/>
    </source>
</evidence>
<dbReference type="Pfam" id="PF01048">
    <property type="entry name" value="PNP_UDP_1"/>
    <property type="match status" value="1"/>
</dbReference>
<keyword evidence="4" id="KW-0808">Transferase</keyword>
<dbReference type="InterPro" id="IPR035994">
    <property type="entry name" value="Nucleoside_phosphorylase_sf"/>
</dbReference>
<comment type="catalytic activity">
    <reaction evidence="5">
        <text>uridine + phosphate = alpha-D-ribose 1-phosphate + uracil</text>
        <dbReference type="Rhea" id="RHEA:24388"/>
        <dbReference type="ChEBI" id="CHEBI:16704"/>
        <dbReference type="ChEBI" id="CHEBI:17568"/>
        <dbReference type="ChEBI" id="CHEBI:43474"/>
        <dbReference type="ChEBI" id="CHEBI:57720"/>
        <dbReference type="EC" id="2.4.2.3"/>
    </reaction>
</comment>
<evidence type="ECO:0000256" key="5">
    <source>
        <dbReference type="ARBA" id="ARBA00048447"/>
    </source>
</evidence>
<evidence type="ECO:0000313" key="7">
    <source>
        <dbReference type="EMBL" id="AIV03920.1"/>
    </source>
</evidence>
<proteinExistence type="predicted"/>
<dbReference type="GO" id="GO:0004850">
    <property type="term" value="F:uridine phosphorylase activity"/>
    <property type="evidence" value="ECO:0007669"/>
    <property type="project" value="UniProtKB-EC"/>
</dbReference>
<dbReference type="STRING" id="1318617.MGM1_5620"/>
<evidence type="ECO:0000259" key="6">
    <source>
        <dbReference type="Pfam" id="PF01048"/>
    </source>
</evidence>
<dbReference type="PANTHER" id="PTHR43691:SF11">
    <property type="entry name" value="FI09636P-RELATED"/>
    <property type="match status" value="1"/>
</dbReference>
<dbReference type="eggNOG" id="COG0813">
    <property type="taxonomic scope" value="Bacteria"/>
</dbReference>
<dbReference type="SUPFAM" id="SSF53167">
    <property type="entry name" value="Purine and uridine phosphorylases"/>
    <property type="match status" value="1"/>
</dbReference>
<evidence type="ECO:0000256" key="4">
    <source>
        <dbReference type="ARBA" id="ARBA00022679"/>
    </source>
</evidence>
<keyword evidence="3" id="KW-0328">Glycosyltransferase</keyword>
<dbReference type="Gene3D" id="3.40.50.1580">
    <property type="entry name" value="Nucleoside phosphorylase domain"/>
    <property type="match status" value="1"/>
</dbReference>
<evidence type="ECO:0000256" key="3">
    <source>
        <dbReference type="ARBA" id="ARBA00022676"/>
    </source>
</evidence>
<dbReference type="Proteomes" id="UP000030066">
    <property type="component" value="Chromosome"/>
</dbReference>
<name>A0A097STK7_9BACT</name>
<dbReference type="HOGENOM" id="CLU_068457_2_0_14"/>
<gene>
    <name evidence="7" type="primary">deoD</name>
    <name evidence="7" type="ORF">MGM1_5620</name>
</gene>
<dbReference type="KEGG" id="mgj:MGM1_5620"/>
<sequence length="240" mass="26620">MSLHINAKENAFAPVVLMPGDPLRAKWIAKTFLTDVVEVCNLRGMLGYTGYYKNHKISVMGHGMGVPSICIYAQELFDSYGVKCIIRVGSCGSYVPEFNIGDIIIVDRACSISSIQEQLGFKKEENEFSPSKVGFQCAQDAAQELKMKTIHGKAYSGDIFYSTINYVEMHKRTSAVCVDMEAFGLFALAKKLNKDSCCIMTCSDSFITKKEIDPAKRQNTFNPMAELGLQTAINYLKQLG</sequence>
<keyword evidence="8" id="KW-1185">Reference proteome</keyword>
<feature type="domain" description="Nucleoside phosphorylase" evidence="6">
    <location>
        <begin position="15"/>
        <end position="211"/>
    </location>
</feature>
<dbReference type="EMBL" id="CP007711">
    <property type="protein sequence ID" value="AIV03920.1"/>
    <property type="molecule type" value="Genomic_DNA"/>
</dbReference>
<organism evidence="7 8">
    <name type="scientific">Candidatus Malacoplasma girerdii</name>
    <dbReference type="NCBI Taxonomy" id="1318617"/>
    <lineage>
        <taxon>Bacteria</taxon>
        <taxon>Bacillati</taxon>
        <taxon>Mycoplasmatota</taxon>
        <taxon>Mycoplasmoidales</taxon>
        <taxon>Mycoplasmoidaceae</taxon>
        <taxon>Malacoplasma</taxon>
    </lineage>
</organism>
<reference evidence="7 8" key="1">
    <citation type="journal article" date="2014" name="PLoS ONE">
        <title>An emerging Mycoplasma associated with trichomoniasis, vaginal infection and disease.</title>
        <authorList>
            <consortium name="Vaginal Microbiome Consortium"/>
            <person name="Fettweis J.M."/>
            <person name="Serrano M.G."/>
            <person name="Huang B."/>
            <person name="Brooks J.P."/>
            <person name="Glascock A.L."/>
            <person name="Sheth N.U."/>
            <person name="Strauss J.F.III."/>
            <person name="Jefferson K.K."/>
            <person name="Buck G.A."/>
        </authorList>
    </citation>
    <scope>NUCLEOTIDE SEQUENCE [LARGE SCALE GENOMIC DNA]</scope>
    <source>
        <strain evidence="7 8">VCU_M1</strain>
    </source>
</reference>
<dbReference type="NCBIfam" id="NF004489">
    <property type="entry name" value="PRK05819.1"/>
    <property type="match status" value="1"/>
</dbReference>
<dbReference type="NCBIfam" id="TIGR00107">
    <property type="entry name" value="deoD"/>
    <property type="match status" value="1"/>
</dbReference>
<evidence type="ECO:0000256" key="1">
    <source>
        <dbReference type="ARBA" id="ARBA00011888"/>
    </source>
</evidence>
<dbReference type="AlphaFoldDB" id="A0A097STK7"/>
<dbReference type="GO" id="GO:0004731">
    <property type="term" value="F:purine-nucleoside phosphorylase activity"/>
    <property type="evidence" value="ECO:0007669"/>
    <property type="project" value="InterPro"/>
</dbReference>
<dbReference type="CDD" id="cd09006">
    <property type="entry name" value="PNP_EcPNPI-like"/>
    <property type="match status" value="1"/>
</dbReference>
<dbReference type="InterPro" id="IPR004402">
    <property type="entry name" value="DeoD-type"/>
</dbReference>
<dbReference type="GO" id="GO:0006218">
    <property type="term" value="P:uridine catabolic process"/>
    <property type="evidence" value="ECO:0007669"/>
    <property type="project" value="TreeGrafter"/>
</dbReference>
<dbReference type="GO" id="GO:0005829">
    <property type="term" value="C:cytosol"/>
    <property type="evidence" value="ECO:0007669"/>
    <property type="project" value="TreeGrafter"/>
</dbReference>
<dbReference type="PANTHER" id="PTHR43691">
    <property type="entry name" value="URIDINE PHOSPHORYLASE"/>
    <property type="match status" value="1"/>
</dbReference>
<dbReference type="InterPro" id="IPR000845">
    <property type="entry name" value="Nucleoside_phosphorylase_d"/>
</dbReference>
<dbReference type="EC" id="2.4.2.3" evidence="1"/>